<dbReference type="InterPro" id="IPR001199">
    <property type="entry name" value="Cyt_B5-like_heme/steroid-bd"/>
</dbReference>
<evidence type="ECO:0000256" key="6">
    <source>
        <dbReference type="ARBA" id="ARBA00022723"/>
    </source>
</evidence>
<evidence type="ECO:0000256" key="9">
    <source>
        <dbReference type="ARBA" id="ARBA00023002"/>
    </source>
</evidence>
<organism evidence="15 16">
    <name type="scientific">Eremothecium sinecaudum</name>
    <dbReference type="NCBI Taxonomy" id="45286"/>
    <lineage>
        <taxon>Eukaryota</taxon>
        <taxon>Fungi</taxon>
        <taxon>Dikarya</taxon>
        <taxon>Ascomycota</taxon>
        <taxon>Saccharomycotina</taxon>
        <taxon>Saccharomycetes</taxon>
        <taxon>Saccharomycetales</taxon>
        <taxon>Saccharomycetaceae</taxon>
        <taxon>Eremothecium</taxon>
    </lineage>
</organism>
<dbReference type="Pfam" id="PF00173">
    <property type="entry name" value="Cyt-b5"/>
    <property type="match status" value="1"/>
</dbReference>
<evidence type="ECO:0000256" key="10">
    <source>
        <dbReference type="ARBA" id="ARBA00023004"/>
    </source>
</evidence>
<evidence type="ECO:0000256" key="2">
    <source>
        <dbReference type="ARBA" id="ARBA00009295"/>
    </source>
</evidence>
<dbReference type="PANTHER" id="PTHR11351:SF31">
    <property type="entry name" value="DESATURASE 1, ISOFORM A-RELATED"/>
    <property type="match status" value="1"/>
</dbReference>
<evidence type="ECO:0000256" key="5">
    <source>
        <dbReference type="ARBA" id="ARBA00022692"/>
    </source>
</evidence>
<dbReference type="GO" id="GO:0005789">
    <property type="term" value="C:endoplasmic reticulum membrane"/>
    <property type="evidence" value="ECO:0007669"/>
    <property type="project" value="TreeGrafter"/>
</dbReference>
<dbReference type="GO" id="GO:0004768">
    <property type="term" value="F:stearoyl-CoA 9-desaturase activity"/>
    <property type="evidence" value="ECO:0007669"/>
    <property type="project" value="TreeGrafter"/>
</dbReference>
<keyword evidence="8" id="KW-1133">Transmembrane helix</keyword>
<dbReference type="SMART" id="SM01117">
    <property type="entry name" value="Cyt-b5"/>
    <property type="match status" value="1"/>
</dbReference>
<feature type="domain" description="Cytochrome b5 heme-binding" evidence="14">
    <location>
        <begin position="479"/>
        <end position="562"/>
    </location>
</feature>
<dbReference type="GeneID" id="28721459"/>
<evidence type="ECO:0000256" key="11">
    <source>
        <dbReference type="ARBA" id="ARBA00023098"/>
    </source>
</evidence>
<evidence type="ECO:0000256" key="3">
    <source>
        <dbReference type="ARBA" id="ARBA00022516"/>
    </source>
</evidence>
<keyword evidence="5" id="KW-0812">Transmembrane</keyword>
<evidence type="ECO:0000313" key="15">
    <source>
        <dbReference type="EMBL" id="AMD19201.1"/>
    </source>
</evidence>
<dbReference type="InterPro" id="IPR018506">
    <property type="entry name" value="Cyt_B5_heme-BS"/>
</dbReference>
<dbReference type="Pfam" id="PF00487">
    <property type="entry name" value="FA_desaturase"/>
    <property type="match status" value="1"/>
</dbReference>
<dbReference type="GO" id="GO:0006636">
    <property type="term" value="P:unsaturated fatty acid biosynthetic process"/>
    <property type="evidence" value="ECO:0007669"/>
    <property type="project" value="TreeGrafter"/>
</dbReference>
<keyword evidence="7" id="KW-0276">Fatty acid metabolism</keyword>
<comment type="similarity">
    <text evidence="2">Belongs to the fatty acid desaturase type 1 family.</text>
</comment>
<keyword evidence="10" id="KW-0408">Iron</keyword>
<dbReference type="SUPFAM" id="SSF55856">
    <property type="entry name" value="Cytochrome b5-like heme/steroid binding domain"/>
    <property type="match status" value="1"/>
</dbReference>
<keyword evidence="11" id="KW-0443">Lipid metabolism</keyword>
<keyword evidence="4" id="KW-0349">Heme</keyword>
<dbReference type="PANTHER" id="PTHR11351">
    <property type="entry name" value="ACYL-COA DESATURASE"/>
    <property type="match status" value="1"/>
</dbReference>
<dbReference type="InterPro" id="IPR015876">
    <property type="entry name" value="Acyl-CoA_DS"/>
</dbReference>
<dbReference type="PROSITE" id="PS50255">
    <property type="entry name" value="CYTOCHROME_B5_2"/>
    <property type="match status" value="1"/>
</dbReference>
<sequence length="606" mass="68207">MDDEEGIPEFDHLEFLRNHPELNIEPIGIEVEREFTSSGLDEIDGTVGLNSDNQSDLQYTMSDSPPSADSAADTNKIPEFDYAALFKSNPHLKPKSYIQEEGTARNFVTEGLPSEPPARSVSVGSKGMIGSTRLPKKKREPQVIHLLKKVDLETTTFSIILPLFSLFHLIIAPPTWNITMVKIGLIYYFLSQLSLVAGYHRFFTHQSYQCHIALQFFMAVLGASCGLGSISKFSGQHLAHHRHLDTEKDPQCLTLYGWWFAQWGHMLFRGNRKSARAIEECRSTLESTARAIYSKEQNGSQLVISPGYSLLKWQEKNYFQLWVLTNLLIPSMVAKFVCNLPCFSCIFYLGLVRMSLIQQQWLIVGSLCHLKKFPFALQPYDDSRSSVNLPLSIVSQIITFGESNHNFHHEFPGDFRNGSCWYGYDPAKWVIVLWKYFGLADQLHKASNEQIKKAKVQQQQKIIDDERSKLQWGIPIDSLPVISPEAFTDLAKRSYEKDMRALVAIGGIVHDVTPFIHDHPGGVSLVICAIGKDATPAFNGAVYQHSTAARNLLATMRIARLSETGPGVQQTSWDKHMLNDSTGQRIVRNGRQATFTRINHYAAGAA</sequence>
<dbReference type="STRING" id="45286.A0A120K1C2"/>
<evidence type="ECO:0000256" key="12">
    <source>
        <dbReference type="ARBA" id="ARBA00023136"/>
    </source>
</evidence>
<dbReference type="Gene3D" id="3.10.120.10">
    <property type="entry name" value="Cytochrome b5-like heme/steroid binding domain"/>
    <property type="match status" value="1"/>
</dbReference>
<evidence type="ECO:0000256" key="13">
    <source>
        <dbReference type="ARBA" id="ARBA00023160"/>
    </source>
</evidence>
<comment type="subcellular location">
    <subcellularLocation>
        <location evidence="1">Membrane</location>
        <topology evidence="1">Multi-pass membrane protein</topology>
    </subcellularLocation>
</comment>
<dbReference type="Proteomes" id="UP000243052">
    <property type="component" value="Chromosome ii"/>
</dbReference>
<dbReference type="PRINTS" id="PR00363">
    <property type="entry name" value="CYTOCHROMEB5"/>
</dbReference>
<dbReference type="GO" id="GO:0005506">
    <property type="term" value="F:iron ion binding"/>
    <property type="evidence" value="ECO:0007669"/>
    <property type="project" value="TreeGrafter"/>
</dbReference>
<dbReference type="InterPro" id="IPR036400">
    <property type="entry name" value="Cyt_B5-like_heme/steroid_sf"/>
</dbReference>
<dbReference type="InterPro" id="IPR005804">
    <property type="entry name" value="FA_desaturase_dom"/>
</dbReference>
<proteinExistence type="inferred from homology"/>
<dbReference type="RefSeq" id="XP_017986197.1">
    <property type="nucleotide sequence ID" value="XM_018130708.1"/>
</dbReference>
<dbReference type="AlphaFoldDB" id="A0A120K1C2"/>
<name>A0A120K1C2_9SACH</name>
<gene>
    <name evidence="15" type="ORF">AW171_hschr21017</name>
</gene>
<keyword evidence="12" id="KW-0472">Membrane</keyword>
<evidence type="ECO:0000256" key="7">
    <source>
        <dbReference type="ARBA" id="ARBA00022832"/>
    </source>
</evidence>
<evidence type="ECO:0000256" key="1">
    <source>
        <dbReference type="ARBA" id="ARBA00004141"/>
    </source>
</evidence>
<dbReference type="CDD" id="cd03505">
    <property type="entry name" value="Delta9-FADS-like"/>
    <property type="match status" value="1"/>
</dbReference>
<evidence type="ECO:0000256" key="4">
    <source>
        <dbReference type="ARBA" id="ARBA00022617"/>
    </source>
</evidence>
<keyword evidence="3" id="KW-0444">Lipid biosynthesis</keyword>
<accession>A0A120K1C2</accession>
<dbReference type="PRINTS" id="PR00075">
    <property type="entry name" value="FACDDSATRASE"/>
</dbReference>
<protein>
    <submittedName>
        <fullName evidence="15">HBR300Wp</fullName>
    </submittedName>
</protein>
<dbReference type="GO" id="GO:0020037">
    <property type="term" value="F:heme binding"/>
    <property type="evidence" value="ECO:0007669"/>
    <property type="project" value="InterPro"/>
</dbReference>
<keyword evidence="9" id="KW-0560">Oxidoreductase</keyword>
<evidence type="ECO:0000256" key="8">
    <source>
        <dbReference type="ARBA" id="ARBA00022989"/>
    </source>
</evidence>
<reference evidence="15 16" key="1">
    <citation type="submission" date="2016-01" db="EMBL/GenBank/DDBJ databases">
        <title>Genome sequence of the yeast Holleya sinecauda.</title>
        <authorList>
            <person name="Dietrich F.S."/>
        </authorList>
    </citation>
    <scope>NUCLEOTIDE SEQUENCE [LARGE SCALE GENOMIC DNA]</scope>
    <source>
        <strain evidence="15 16">ATCC 58844</strain>
    </source>
</reference>
<evidence type="ECO:0000313" key="16">
    <source>
        <dbReference type="Proteomes" id="UP000243052"/>
    </source>
</evidence>
<dbReference type="PROSITE" id="PS00191">
    <property type="entry name" value="CYTOCHROME_B5_1"/>
    <property type="match status" value="1"/>
</dbReference>
<dbReference type="EMBL" id="CP014242">
    <property type="protein sequence ID" value="AMD19201.1"/>
    <property type="molecule type" value="Genomic_DNA"/>
</dbReference>
<keyword evidence="6" id="KW-0479">Metal-binding</keyword>
<keyword evidence="13" id="KW-0275">Fatty acid biosynthesis</keyword>
<evidence type="ECO:0000259" key="14">
    <source>
        <dbReference type="PROSITE" id="PS50255"/>
    </source>
</evidence>
<keyword evidence="16" id="KW-1185">Reference proteome</keyword>
<dbReference type="OrthoDB" id="10260134at2759"/>